<sequence>MVMSIGVPSPRLLVEGPNDHQRSCGNGKLSGWPFRITGILKKKSERVKKMSLLPMHMPKNLPTLQQAQQTPSGSGSSTVPQAPTSPTTFPSPSSLSQSPSLPLSALLSYPHHYTPIPTRTSYAHWRLWWKLPSIFLTNGSAYSHVYGPPEGCVSVKSRCCLVLESKKRGG</sequence>
<dbReference type="Proteomes" id="UP000807306">
    <property type="component" value="Unassembled WGS sequence"/>
</dbReference>
<evidence type="ECO:0000313" key="3">
    <source>
        <dbReference type="Proteomes" id="UP000807306"/>
    </source>
</evidence>
<organism evidence="2 3">
    <name type="scientific">Crepidotus variabilis</name>
    <dbReference type="NCBI Taxonomy" id="179855"/>
    <lineage>
        <taxon>Eukaryota</taxon>
        <taxon>Fungi</taxon>
        <taxon>Dikarya</taxon>
        <taxon>Basidiomycota</taxon>
        <taxon>Agaricomycotina</taxon>
        <taxon>Agaricomycetes</taxon>
        <taxon>Agaricomycetidae</taxon>
        <taxon>Agaricales</taxon>
        <taxon>Agaricineae</taxon>
        <taxon>Crepidotaceae</taxon>
        <taxon>Crepidotus</taxon>
    </lineage>
</organism>
<dbReference type="AlphaFoldDB" id="A0A9P6ERG2"/>
<evidence type="ECO:0000256" key="1">
    <source>
        <dbReference type="SAM" id="MobiDB-lite"/>
    </source>
</evidence>
<accession>A0A9P6ERG2</accession>
<evidence type="ECO:0000313" key="2">
    <source>
        <dbReference type="EMBL" id="KAF9533699.1"/>
    </source>
</evidence>
<proteinExistence type="predicted"/>
<dbReference type="EMBL" id="MU157828">
    <property type="protein sequence ID" value="KAF9533699.1"/>
    <property type="molecule type" value="Genomic_DNA"/>
</dbReference>
<reference evidence="2" key="1">
    <citation type="submission" date="2020-11" db="EMBL/GenBank/DDBJ databases">
        <authorList>
            <consortium name="DOE Joint Genome Institute"/>
            <person name="Ahrendt S."/>
            <person name="Riley R."/>
            <person name="Andreopoulos W."/>
            <person name="Labutti K."/>
            <person name="Pangilinan J."/>
            <person name="Ruiz-Duenas F.J."/>
            <person name="Barrasa J.M."/>
            <person name="Sanchez-Garcia M."/>
            <person name="Camarero S."/>
            <person name="Miyauchi S."/>
            <person name="Serrano A."/>
            <person name="Linde D."/>
            <person name="Babiker R."/>
            <person name="Drula E."/>
            <person name="Ayuso-Fernandez I."/>
            <person name="Pacheco R."/>
            <person name="Padilla G."/>
            <person name="Ferreira P."/>
            <person name="Barriuso J."/>
            <person name="Kellner H."/>
            <person name="Castanera R."/>
            <person name="Alfaro M."/>
            <person name="Ramirez L."/>
            <person name="Pisabarro A.G."/>
            <person name="Kuo A."/>
            <person name="Tritt A."/>
            <person name="Lipzen A."/>
            <person name="He G."/>
            <person name="Yan M."/>
            <person name="Ng V."/>
            <person name="Cullen D."/>
            <person name="Martin F."/>
            <person name="Rosso M.-N."/>
            <person name="Henrissat B."/>
            <person name="Hibbett D."/>
            <person name="Martinez A.T."/>
            <person name="Grigoriev I.V."/>
        </authorList>
    </citation>
    <scope>NUCLEOTIDE SEQUENCE</scope>
    <source>
        <strain evidence="2">CBS 506.95</strain>
    </source>
</reference>
<comment type="caution">
    <text evidence="2">The sequence shown here is derived from an EMBL/GenBank/DDBJ whole genome shotgun (WGS) entry which is preliminary data.</text>
</comment>
<feature type="compositionally biased region" description="Polar residues" evidence="1">
    <location>
        <begin position="64"/>
        <end position="79"/>
    </location>
</feature>
<feature type="region of interest" description="Disordered" evidence="1">
    <location>
        <begin position="1"/>
        <end position="27"/>
    </location>
</feature>
<keyword evidence="3" id="KW-1185">Reference proteome</keyword>
<gene>
    <name evidence="2" type="ORF">CPB83DRAFT_490862</name>
</gene>
<feature type="region of interest" description="Disordered" evidence="1">
    <location>
        <begin position="64"/>
        <end position="96"/>
    </location>
</feature>
<feature type="compositionally biased region" description="Low complexity" evidence="1">
    <location>
        <begin position="80"/>
        <end position="96"/>
    </location>
</feature>
<protein>
    <submittedName>
        <fullName evidence="2">Uncharacterized protein</fullName>
    </submittedName>
</protein>
<name>A0A9P6ERG2_9AGAR</name>